<sequence>MSQVWRSETDRAMKHVGLSEPGVEEFQSWSAGAQSRLSQDCVMVDLPLILTENSCALPLTGNGPDVKVSAASVWCPLCLPGGASLQGLM</sequence>
<keyword evidence="2" id="KW-1185">Reference proteome</keyword>
<evidence type="ECO:0000313" key="1">
    <source>
        <dbReference type="EMBL" id="KAK8373400.1"/>
    </source>
</evidence>
<evidence type="ECO:0000313" key="2">
    <source>
        <dbReference type="Proteomes" id="UP001487740"/>
    </source>
</evidence>
<comment type="caution">
    <text evidence="1">The sequence shown here is derived from an EMBL/GenBank/DDBJ whole genome shotgun (WGS) entry which is preliminary data.</text>
</comment>
<dbReference type="Proteomes" id="UP001487740">
    <property type="component" value="Unassembled WGS sequence"/>
</dbReference>
<protein>
    <submittedName>
        <fullName evidence="1">Uncharacterized protein</fullName>
    </submittedName>
</protein>
<gene>
    <name evidence="1" type="ORF">O3P69_009695</name>
</gene>
<dbReference type="AlphaFoldDB" id="A0AAW0SDH3"/>
<dbReference type="EMBL" id="JARAKH010001176">
    <property type="protein sequence ID" value="KAK8373400.1"/>
    <property type="molecule type" value="Genomic_DNA"/>
</dbReference>
<accession>A0AAW0SDH3</accession>
<proteinExistence type="predicted"/>
<reference evidence="1 2" key="1">
    <citation type="submission" date="2023-03" db="EMBL/GenBank/DDBJ databases">
        <title>High-quality genome of Scylla paramamosain provides insights in environmental adaptation.</title>
        <authorList>
            <person name="Zhang L."/>
        </authorList>
    </citation>
    <scope>NUCLEOTIDE SEQUENCE [LARGE SCALE GENOMIC DNA]</scope>
    <source>
        <strain evidence="1">LZ_2023a</strain>
        <tissue evidence="1">Muscle</tissue>
    </source>
</reference>
<name>A0AAW0SDH3_SCYPA</name>
<organism evidence="1 2">
    <name type="scientific">Scylla paramamosain</name>
    <name type="common">Mud crab</name>
    <dbReference type="NCBI Taxonomy" id="85552"/>
    <lineage>
        <taxon>Eukaryota</taxon>
        <taxon>Metazoa</taxon>
        <taxon>Ecdysozoa</taxon>
        <taxon>Arthropoda</taxon>
        <taxon>Crustacea</taxon>
        <taxon>Multicrustacea</taxon>
        <taxon>Malacostraca</taxon>
        <taxon>Eumalacostraca</taxon>
        <taxon>Eucarida</taxon>
        <taxon>Decapoda</taxon>
        <taxon>Pleocyemata</taxon>
        <taxon>Brachyura</taxon>
        <taxon>Eubrachyura</taxon>
        <taxon>Portunoidea</taxon>
        <taxon>Portunidae</taxon>
        <taxon>Portuninae</taxon>
        <taxon>Scylla</taxon>
    </lineage>
</organism>